<accession>A0ABS9VSR2</accession>
<feature type="region of interest" description="Disordered" evidence="5">
    <location>
        <begin position="124"/>
        <end position="143"/>
    </location>
</feature>
<evidence type="ECO:0000313" key="8">
    <source>
        <dbReference type="EMBL" id="MCH9274961.1"/>
    </source>
</evidence>
<dbReference type="Proteomes" id="UP000710815">
    <property type="component" value="Unassembled WGS sequence"/>
</dbReference>
<feature type="domain" description="Tyr recombinase" evidence="6">
    <location>
        <begin position="177"/>
        <end position="386"/>
    </location>
</feature>
<reference evidence="8 9" key="1">
    <citation type="journal article" date="2021" name="Environ. Microbiol.">
        <title>Genetic insights into the dark matter of the mammalian gut microbiota through targeted genome reconstruction.</title>
        <authorList>
            <person name="Lugli G.A."/>
            <person name="Alessandri G."/>
            <person name="Milani C."/>
            <person name="Viappiani A."/>
            <person name="Fontana F."/>
            <person name="Tarracchini C."/>
            <person name="Mancabelli L."/>
            <person name="Argentini C."/>
            <person name="Ruiz L."/>
            <person name="Margolles A."/>
            <person name="van Sinderen D."/>
            <person name="Turroni F."/>
            <person name="Ventura M."/>
        </authorList>
    </citation>
    <scope>NUCLEOTIDE SEQUENCE [LARGE SCALE GENOMIC DNA]</scope>
    <source>
        <strain evidence="8 9">MA1</strain>
    </source>
</reference>
<dbReference type="RefSeq" id="WP_241512790.1">
    <property type="nucleotide sequence ID" value="NZ_JAFEJT020000003.1"/>
</dbReference>
<keyword evidence="9" id="KW-1185">Reference proteome</keyword>
<comment type="caution">
    <text evidence="8">The sequence shown here is derived from an EMBL/GenBank/DDBJ whole genome shotgun (WGS) entry which is preliminary data.</text>
</comment>
<dbReference type="InterPro" id="IPR013762">
    <property type="entry name" value="Integrase-like_cat_sf"/>
</dbReference>
<dbReference type="InterPro" id="IPR050090">
    <property type="entry name" value="Tyrosine_recombinase_XerCD"/>
</dbReference>
<proteinExistence type="predicted"/>
<dbReference type="PROSITE" id="PS51898">
    <property type="entry name" value="TYR_RECOMBINASE"/>
    <property type="match status" value="1"/>
</dbReference>
<dbReference type="PANTHER" id="PTHR30349">
    <property type="entry name" value="PHAGE INTEGRASE-RELATED"/>
    <property type="match status" value="1"/>
</dbReference>
<evidence type="ECO:0000256" key="4">
    <source>
        <dbReference type="PROSITE-ProRule" id="PRU01248"/>
    </source>
</evidence>
<feature type="domain" description="Core-binding (CB)" evidence="7">
    <location>
        <begin position="64"/>
        <end position="153"/>
    </location>
</feature>
<dbReference type="Pfam" id="PF14659">
    <property type="entry name" value="Phage_int_SAM_3"/>
    <property type="match status" value="1"/>
</dbReference>
<dbReference type="PROSITE" id="PS51900">
    <property type="entry name" value="CB"/>
    <property type="match status" value="1"/>
</dbReference>
<dbReference type="EMBL" id="JAFEJT020000003">
    <property type="protein sequence ID" value="MCH9274961.1"/>
    <property type="molecule type" value="Genomic_DNA"/>
</dbReference>
<evidence type="ECO:0000256" key="1">
    <source>
        <dbReference type="ARBA" id="ARBA00022908"/>
    </source>
</evidence>
<keyword evidence="3" id="KW-0233">DNA recombination</keyword>
<keyword evidence="1" id="KW-0229">DNA integration</keyword>
<dbReference type="InterPro" id="IPR011010">
    <property type="entry name" value="DNA_brk_join_enz"/>
</dbReference>
<evidence type="ECO:0000256" key="3">
    <source>
        <dbReference type="ARBA" id="ARBA00023172"/>
    </source>
</evidence>
<dbReference type="InterPro" id="IPR044068">
    <property type="entry name" value="CB"/>
</dbReference>
<evidence type="ECO:0000256" key="5">
    <source>
        <dbReference type="SAM" id="MobiDB-lite"/>
    </source>
</evidence>
<dbReference type="InterPro" id="IPR004107">
    <property type="entry name" value="Integrase_SAM-like_N"/>
</dbReference>
<evidence type="ECO:0000256" key="2">
    <source>
        <dbReference type="ARBA" id="ARBA00023125"/>
    </source>
</evidence>
<reference evidence="8 9" key="2">
    <citation type="journal article" date="2021" name="Syst. Appl. Microbiol.">
        <title>Phylogenetic classification of ten novel species belonging to the genus Bifidobacterium comprising B. phasiani sp. nov., B. pongonis sp. nov., B. saguinibicoloris sp. nov., B. colobi sp. nov., B. simiiventris sp. nov., B. santillanense sp. nov., B. miconis sp. nov., B. amazonense sp. nov., B. pluvialisilvae sp. nov., and B. miconisargentati sp. nov.</title>
        <authorList>
            <person name="Lugli G.A."/>
            <person name="Calvete-Torre I."/>
            <person name="Alessandri G."/>
            <person name="Milani C."/>
            <person name="Turroni F."/>
            <person name="Laiolo P."/>
            <person name="Ossiprandi M.C."/>
            <person name="Margolles A."/>
            <person name="Ruiz L."/>
            <person name="Ventura M."/>
        </authorList>
    </citation>
    <scope>NUCLEOTIDE SEQUENCE [LARGE SCALE GENOMIC DNA]</scope>
    <source>
        <strain evidence="8 9">MA1</strain>
    </source>
</reference>
<organism evidence="8 9">
    <name type="scientific">Bifidobacterium amazonense</name>
    <dbReference type="NCBI Taxonomy" id="2809027"/>
    <lineage>
        <taxon>Bacteria</taxon>
        <taxon>Bacillati</taxon>
        <taxon>Actinomycetota</taxon>
        <taxon>Actinomycetes</taxon>
        <taxon>Bifidobacteriales</taxon>
        <taxon>Bifidobacteriaceae</taxon>
        <taxon>Bifidobacterium</taxon>
    </lineage>
</organism>
<dbReference type="Pfam" id="PF00589">
    <property type="entry name" value="Phage_integrase"/>
    <property type="match status" value="1"/>
</dbReference>
<dbReference type="CDD" id="cd01189">
    <property type="entry name" value="INT_ICEBs1_C_like"/>
    <property type="match status" value="1"/>
</dbReference>
<evidence type="ECO:0000259" key="6">
    <source>
        <dbReference type="PROSITE" id="PS51898"/>
    </source>
</evidence>
<dbReference type="SUPFAM" id="SSF56349">
    <property type="entry name" value="DNA breaking-rejoining enzymes"/>
    <property type="match status" value="1"/>
</dbReference>
<dbReference type="PANTHER" id="PTHR30349:SF91">
    <property type="entry name" value="INTA PROTEIN"/>
    <property type="match status" value="1"/>
</dbReference>
<evidence type="ECO:0000313" key="9">
    <source>
        <dbReference type="Proteomes" id="UP000710815"/>
    </source>
</evidence>
<dbReference type="Gene3D" id="1.10.150.130">
    <property type="match status" value="1"/>
</dbReference>
<gene>
    <name evidence="8" type="ORF">JS533_001485</name>
</gene>
<dbReference type="InterPro" id="IPR010998">
    <property type="entry name" value="Integrase_recombinase_N"/>
</dbReference>
<dbReference type="InterPro" id="IPR002104">
    <property type="entry name" value="Integrase_catalytic"/>
</dbReference>
<protein>
    <submittedName>
        <fullName evidence="8">Site-specific integrase</fullName>
    </submittedName>
</protein>
<sequence>MRQYACCVDGDGFRATYELPPDPATGKRRVLKRRGKTKAIARQRLDDAVKEYERNGKLPSKSSPLLGDWLDRWLLEFVKPRLRPKTWKTYSSVVNADIKPSIGGVRLNQLQPRHFRMMEQWITKGDPDAVPPRRPKSSGTAGSAWRTLHKALDDAVKEGLIDYNPCDRAEAPRVVLKKRQTLTAGQARKLIESEEDPMWHLMWRLAFELGMRQGERLGLTLDEVQEIDGVLCIVVRQQLQEFSANERDFPADMEVRHLEDSAYLVPPKTNAGYRVIPMPKSLAVELLAFTKARGISRPGALVFVGADGKHLRRQADDEPRFAVALQNAGIEGHYVPHSARHTAATAMMQLGLNDAVRKSIMGHASIDVTDNVYTHVSTADMAKATAAVESMIAAG</sequence>
<evidence type="ECO:0000259" key="7">
    <source>
        <dbReference type="PROSITE" id="PS51900"/>
    </source>
</evidence>
<keyword evidence="2 4" id="KW-0238">DNA-binding</keyword>
<dbReference type="Gene3D" id="1.10.443.10">
    <property type="entry name" value="Intergrase catalytic core"/>
    <property type="match status" value="1"/>
</dbReference>
<name>A0ABS9VSR2_9BIFI</name>